<dbReference type="Pfam" id="PF06541">
    <property type="entry name" value="ABC_trans_CmpB"/>
    <property type="match status" value="1"/>
</dbReference>
<organism evidence="2 3">
    <name type="scientific">Candidatus Scybalomonas excrementavium</name>
    <dbReference type="NCBI Taxonomy" id="2840943"/>
    <lineage>
        <taxon>Bacteria</taxon>
        <taxon>Bacillati</taxon>
        <taxon>Bacillota</taxon>
        <taxon>Clostridia</taxon>
        <taxon>Lachnospirales</taxon>
        <taxon>Lachnospiraceae</taxon>
        <taxon>Lachnospiraceae incertae sedis</taxon>
        <taxon>Candidatus Scybalomonas</taxon>
    </lineage>
</organism>
<feature type="transmembrane region" description="Helical" evidence="1">
    <location>
        <begin position="110"/>
        <end position="130"/>
    </location>
</feature>
<protein>
    <recommendedName>
        <fullName evidence="4">ABC transporter permease</fullName>
    </recommendedName>
</protein>
<reference evidence="2" key="1">
    <citation type="submission" date="2020-10" db="EMBL/GenBank/DDBJ databases">
        <authorList>
            <person name="Gilroy R."/>
        </authorList>
    </citation>
    <scope>NUCLEOTIDE SEQUENCE</scope>
    <source>
        <strain evidence="2">E3-2379</strain>
    </source>
</reference>
<reference evidence="2" key="2">
    <citation type="journal article" date="2021" name="PeerJ">
        <title>Extensive microbial diversity within the chicken gut microbiome revealed by metagenomics and culture.</title>
        <authorList>
            <person name="Gilroy R."/>
            <person name="Ravi A."/>
            <person name="Getino M."/>
            <person name="Pursley I."/>
            <person name="Horton D.L."/>
            <person name="Alikhan N.F."/>
            <person name="Baker D."/>
            <person name="Gharbi K."/>
            <person name="Hall N."/>
            <person name="Watson M."/>
            <person name="Adriaenssens E.M."/>
            <person name="Foster-Nyarko E."/>
            <person name="Jarju S."/>
            <person name="Secka A."/>
            <person name="Antonio M."/>
            <person name="Oren A."/>
            <person name="Chaudhuri R.R."/>
            <person name="La Ragione R."/>
            <person name="Hildebrand F."/>
            <person name="Pallen M.J."/>
        </authorList>
    </citation>
    <scope>NUCLEOTIDE SEQUENCE</scope>
    <source>
        <strain evidence="2">E3-2379</strain>
    </source>
</reference>
<evidence type="ECO:0008006" key="4">
    <source>
        <dbReference type="Google" id="ProtNLM"/>
    </source>
</evidence>
<feature type="transmembrane region" description="Helical" evidence="1">
    <location>
        <begin position="6"/>
        <end position="23"/>
    </location>
</feature>
<gene>
    <name evidence="2" type="ORF">IAC13_07610</name>
</gene>
<keyword evidence="1" id="KW-0472">Membrane</keyword>
<accession>A0A9D9I185</accession>
<keyword evidence="1" id="KW-1133">Transmembrane helix</keyword>
<sequence length="312" mass="36236">MYPYTFVQWILFFYCYCFLGWCIESSIVSFKQKRLVNRGFLHGPMLPIYGSGAIMVLICTIPVKEHVLLVYFFGMIGATLLEYITGYAMEKILKVRYWDYSNRFMNLNGHICFVSSLFWGVLSIFMTYVVHGNVEKIILEIPKNIAFGIVVVITIVFGVDFYDSIKSALDLANLLKQVQKMRLELAVLATILKEDTVDNLKEKSVFLLENMKERSSEILDTIKEKIPEEFNHQEILEQLQTIQGKRVTEIAKRMKALQSEKAEMLKHIGTKGINFLHKYPRANSISLKGTFEEVKVTIEEKLKEKNKRREEK</sequence>
<dbReference type="Proteomes" id="UP000823618">
    <property type="component" value="Unassembled WGS sequence"/>
</dbReference>
<feature type="transmembrane region" description="Helical" evidence="1">
    <location>
        <begin position="44"/>
        <end position="63"/>
    </location>
</feature>
<feature type="transmembrane region" description="Helical" evidence="1">
    <location>
        <begin position="145"/>
        <end position="162"/>
    </location>
</feature>
<evidence type="ECO:0000256" key="1">
    <source>
        <dbReference type="SAM" id="Phobius"/>
    </source>
</evidence>
<name>A0A9D9I185_9FIRM</name>
<evidence type="ECO:0000313" key="2">
    <source>
        <dbReference type="EMBL" id="MBO8463780.1"/>
    </source>
</evidence>
<dbReference type="AlphaFoldDB" id="A0A9D9I185"/>
<dbReference type="InterPro" id="IPR010540">
    <property type="entry name" value="CmpB_TMEM229"/>
</dbReference>
<proteinExistence type="predicted"/>
<evidence type="ECO:0000313" key="3">
    <source>
        <dbReference type="Proteomes" id="UP000823618"/>
    </source>
</evidence>
<comment type="caution">
    <text evidence="2">The sequence shown here is derived from an EMBL/GenBank/DDBJ whole genome shotgun (WGS) entry which is preliminary data.</text>
</comment>
<keyword evidence="1" id="KW-0812">Transmembrane</keyword>
<dbReference type="EMBL" id="JADIML010000211">
    <property type="protein sequence ID" value="MBO8463780.1"/>
    <property type="molecule type" value="Genomic_DNA"/>
</dbReference>
<feature type="transmembrane region" description="Helical" evidence="1">
    <location>
        <begin position="69"/>
        <end position="89"/>
    </location>
</feature>